<sequence>MAAFTGATVKTVWHRQRLLDESPRDSSGYRRYGSADLLRLVQVRTPAEAGVPLAEAGSLVDAEAEQLAAALDGVGRRITERIADLIAGATHCDSPPTATGSCCPAPASHDERPQPPALCPVR</sequence>
<dbReference type="Gene3D" id="1.10.1660.10">
    <property type="match status" value="1"/>
</dbReference>
<organism evidence="3 4">
    <name type="scientific">Amycolatopsis thermalba</name>
    <dbReference type="NCBI Taxonomy" id="944492"/>
    <lineage>
        <taxon>Bacteria</taxon>
        <taxon>Bacillati</taxon>
        <taxon>Actinomycetota</taxon>
        <taxon>Actinomycetes</taxon>
        <taxon>Pseudonocardiales</taxon>
        <taxon>Pseudonocardiaceae</taxon>
        <taxon>Amycolatopsis</taxon>
    </lineage>
</organism>
<proteinExistence type="predicted"/>
<dbReference type="PROSITE" id="PS50937">
    <property type="entry name" value="HTH_MERR_2"/>
    <property type="match status" value="1"/>
</dbReference>
<dbReference type="SUPFAM" id="SSF46955">
    <property type="entry name" value="Putative DNA-binding domain"/>
    <property type="match status" value="1"/>
</dbReference>
<feature type="domain" description="HTH merR-type" evidence="2">
    <location>
        <begin position="1"/>
        <end position="62"/>
    </location>
</feature>
<evidence type="ECO:0000259" key="2">
    <source>
        <dbReference type="PROSITE" id="PS50937"/>
    </source>
</evidence>
<dbReference type="EMBL" id="CP091196">
    <property type="protein sequence ID" value="UQS23663.1"/>
    <property type="molecule type" value="Genomic_DNA"/>
</dbReference>
<accession>A0ABY4NUD7</accession>
<dbReference type="InterPro" id="IPR000551">
    <property type="entry name" value="MerR-type_HTH_dom"/>
</dbReference>
<evidence type="ECO:0000313" key="3">
    <source>
        <dbReference type="EMBL" id="UQS23663.1"/>
    </source>
</evidence>
<dbReference type="RefSeq" id="WP_240323109.1">
    <property type="nucleotide sequence ID" value="NZ_CP091196.1"/>
</dbReference>
<protein>
    <submittedName>
        <fullName evidence="3">MerR family transcriptional regulator</fullName>
    </submittedName>
</protein>
<evidence type="ECO:0000313" key="4">
    <source>
        <dbReference type="Proteomes" id="UP000830158"/>
    </source>
</evidence>
<dbReference type="CDD" id="cd00592">
    <property type="entry name" value="HTH_MerR-like"/>
    <property type="match status" value="1"/>
</dbReference>
<dbReference type="InterPro" id="IPR009061">
    <property type="entry name" value="DNA-bd_dom_put_sf"/>
</dbReference>
<reference evidence="3" key="1">
    <citation type="submission" date="2022-01" db="EMBL/GenBank/DDBJ databases">
        <title>PSI-footprinting approach for the identification of protein synthesis inhibitor producers.</title>
        <authorList>
            <person name="Handel F."/>
            <person name="Kulik A."/>
            <person name="Wex K.W."/>
            <person name="Berscheid A."/>
            <person name="Saur J.S."/>
            <person name="Winkler A."/>
            <person name="Wibberg D."/>
            <person name="Kalinowski J."/>
            <person name="Broetz-Oesterhelt H."/>
            <person name="Mast Y."/>
        </authorList>
    </citation>
    <scope>NUCLEOTIDE SEQUENCE</scope>
    <source>
        <strain evidence="3">KNN 49.3e</strain>
    </source>
</reference>
<name>A0ABY4NUD7_9PSEU</name>
<gene>
    <name evidence="3" type="ORF">L1857_12920</name>
</gene>
<dbReference type="Proteomes" id="UP000830158">
    <property type="component" value="Chromosome"/>
</dbReference>
<keyword evidence="4" id="KW-1185">Reference proteome</keyword>
<feature type="region of interest" description="Disordered" evidence="1">
    <location>
        <begin position="93"/>
        <end position="122"/>
    </location>
</feature>
<evidence type="ECO:0000256" key="1">
    <source>
        <dbReference type="SAM" id="MobiDB-lite"/>
    </source>
</evidence>
<dbReference type="SMART" id="SM00422">
    <property type="entry name" value="HTH_MERR"/>
    <property type="match status" value="1"/>
</dbReference>